<evidence type="ECO:0000256" key="7">
    <source>
        <dbReference type="ARBA" id="ARBA00022967"/>
    </source>
</evidence>
<dbReference type="SUPFAM" id="SSF55008">
    <property type="entry name" value="HMA, heavy metal-associated domain"/>
    <property type="match status" value="1"/>
</dbReference>
<feature type="transmembrane region" description="Helical" evidence="12">
    <location>
        <begin position="106"/>
        <end position="124"/>
    </location>
</feature>
<dbReference type="GO" id="GO:0005524">
    <property type="term" value="F:ATP binding"/>
    <property type="evidence" value="ECO:0007669"/>
    <property type="project" value="UniProtKB-UniRule"/>
</dbReference>
<feature type="transmembrane region" description="Helical" evidence="12">
    <location>
        <begin position="208"/>
        <end position="228"/>
    </location>
</feature>
<dbReference type="GO" id="GO:0005507">
    <property type="term" value="F:copper ion binding"/>
    <property type="evidence" value="ECO:0007669"/>
    <property type="project" value="TreeGrafter"/>
</dbReference>
<protein>
    <recommendedName>
        <fullName evidence="11">Cation-transporting P-type ATPase B</fullName>
    </recommendedName>
</protein>
<comment type="catalytic activity">
    <reaction evidence="10">
        <text>ATP + H2O = ADP + phosphate + H(+)</text>
        <dbReference type="Rhea" id="RHEA:13065"/>
        <dbReference type="ChEBI" id="CHEBI:15377"/>
        <dbReference type="ChEBI" id="CHEBI:15378"/>
        <dbReference type="ChEBI" id="CHEBI:30616"/>
        <dbReference type="ChEBI" id="CHEBI:43474"/>
        <dbReference type="ChEBI" id="CHEBI:456216"/>
    </reaction>
</comment>
<keyword evidence="16" id="KW-1185">Reference proteome</keyword>
<feature type="domain" description="HMA" evidence="14">
    <location>
        <begin position="6"/>
        <end position="70"/>
    </location>
</feature>
<dbReference type="Pfam" id="PF00403">
    <property type="entry name" value="HMA"/>
    <property type="match status" value="1"/>
</dbReference>
<dbReference type="InterPro" id="IPR001757">
    <property type="entry name" value="P_typ_ATPase"/>
</dbReference>
<dbReference type="NCBIfam" id="TIGR01525">
    <property type="entry name" value="ATPase-IB_hvy"/>
    <property type="match status" value="1"/>
</dbReference>
<dbReference type="InterPro" id="IPR023298">
    <property type="entry name" value="ATPase_P-typ_TM_dom_sf"/>
</dbReference>
<evidence type="ECO:0000256" key="6">
    <source>
        <dbReference type="ARBA" id="ARBA00022840"/>
    </source>
</evidence>
<dbReference type="GO" id="GO:0055070">
    <property type="term" value="P:copper ion homeostasis"/>
    <property type="evidence" value="ECO:0007669"/>
    <property type="project" value="TreeGrafter"/>
</dbReference>
<evidence type="ECO:0000259" key="14">
    <source>
        <dbReference type="PROSITE" id="PS50846"/>
    </source>
</evidence>
<feature type="transmembrane region" description="Helical" evidence="12">
    <location>
        <begin position="402"/>
        <end position="429"/>
    </location>
</feature>
<dbReference type="GO" id="GO:0005886">
    <property type="term" value="C:plasma membrane"/>
    <property type="evidence" value="ECO:0007669"/>
    <property type="project" value="UniProtKB-SubCell"/>
</dbReference>
<evidence type="ECO:0000256" key="8">
    <source>
        <dbReference type="ARBA" id="ARBA00022989"/>
    </source>
</evidence>
<dbReference type="NCBIfam" id="TIGR01511">
    <property type="entry name" value="ATPase-IB1_Cu"/>
    <property type="match status" value="1"/>
</dbReference>
<sequence length="764" mass="78484">MSGPFLQLDLDIEGMTCASCVARVEKRLTALDGVEAQVNLATERATVIAPSTVTADELVAAVAKAGYTATVRPPADERAAANREKAPTSGTTSDPSATVTTLRTRLVVSAVLALPVVLLAMIPAWQFDHWQWLSLTLATPVVFWGGYPFHRATFATLRHGSVTMDTLITLGTGAAYLWSVWALFFGMAGMTGMRHEFTFFAPDADPSSALYLEVAAGVTVFLLAGRLIEQRSKRAAGEALRDLMTLGASEVSVLRHRAADPADLMAPTRTEERIPIEQLLVGDHFLVRPGESVATDGVVVEGAASVDESLVTGESVPVELVAGSRVIGGTIARGGSLVVRATAVGAETQLARMAQAVEAAQLGKSRVQRLADRVSSVFVPVVLVIALGTAIVWALTGSTMEAAFTAAVAVLIIACPCALGLATPVALLVGTGRGAQLGILIAGPEALERASGIDRILLDKTGTVTSGRMSVTEVWAAGATDEVLALGAALEAASEHPIAEAIVAEATRRDAALPVVSDFASLEGLGVTGTINGGTVLAGRPAFAEDQGFRTGPDAASALASAAERASTVVVVAWDGEVRGVVEVADTVKPEARAAIGRAVSLGMTPVLLTGDNAAVAARVAGEVGITEVIADASPSDKVAAVERLQAAGRRVAMIGDGMNDAAAIATADLGIAMGTGTDAAKGAADLSIVSGSLATAIDAVRLSRRTLGIIRGNLFWAFAYNVAAIPLAALGLLNPMIAGAAMAFSSVFVVLNSLRLRRFRPAA</sequence>
<dbReference type="InterPro" id="IPR023299">
    <property type="entry name" value="ATPase_P-typ_cyto_dom_N"/>
</dbReference>
<evidence type="ECO:0000256" key="9">
    <source>
        <dbReference type="ARBA" id="ARBA00023136"/>
    </source>
</evidence>
<dbReference type="Gene3D" id="2.70.150.10">
    <property type="entry name" value="Calcium-transporting ATPase, cytoplasmic transduction domain A"/>
    <property type="match status" value="1"/>
</dbReference>
<dbReference type="Proteomes" id="UP000266915">
    <property type="component" value="Unassembled WGS sequence"/>
</dbReference>
<dbReference type="Gene3D" id="3.40.50.1000">
    <property type="entry name" value="HAD superfamily/HAD-like"/>
    <property type="match status" value="1"/>
</dbReference>
<dbReference type="Gene3D" id="3.40.1110.10">
    <property type="entry name" value="Calcium-transporting ATPase, cytoplasmic domain N"/>
    <property type="match status" value="1"/>
</dbReference>
<dbReference type="PROSITE" id="PS01047">
    <property type="entry name" value="HMA_1"/>
    <property type="match status" value="1"/>
</dbReference>
<accession>A0A3N2C3Y8</accession>
<evidence type="ECO:0000256" key="2">
    <source>
        <dbReference type="ARBA" id="ARBA00006024"/>
    </source>
</evidence>
<feature type="transmembrane region" description="Helical" evidence="12">
    <location>
        <begin position="737"/>
        <end position="755"/>
    </location>
</feature>
<dbReference type="InterPro" id="IPR006121">
    <property type="entry name" value="HMA_dom"/>
</dbReference>
<organism evidence="15 16">
    <name type="scientific">Plantibacter flavus</name>
    <dbReference type="NCBI Taxonomy" id="150123"/>
    <lineage>
        <taxon>Bacteria</taxon>
        <taxon>Bacillati</taxon>
        <taxon>Actinomycetota</taxon>
        <taxon>Actinomycetes</taxon>
        <taxon>Micrococcales</taxon>
        <taxon>Microbacteriaceae</taxon>
        <taxon>Plantibacter</taxon>
    </lineage>
</organism>
<dbReference type="InterPro" id="IPR017969">
    <property type="entry name" value="Heavy-metal-associated_CS"/>
</dbReference>
<comment type="similarity">
    <text evidence="2 12">Belongs to the cation transport ATPase (P-type) (TC 3.A.3) family. Type IB subfamily.</text>
</comment>
<evidence type="ECO:0000256" key="10">
    <source>
        <dbReference type="ARBA" id="ARBA00049360"/>
    </source>
</evidence>
<keyword evidence="12" id="KW-1003">Cell membrane</keyword>
<proteinExistence type="inferred from homology"/>
<evidence type="ECO:0000256" key="4">
    <source>
        <dbReference type="ARBA" id="ARBA00022723"/>
    </source>
</evidence>
<dbReference type="InterPro" id="IPR059000">
    <property type="entry name" value="ATPase_P-type_domA"/>
</dbReference>
<dbReference type="InterPro" id="IPR036163">
    <property type="entry name" value="HMA_dom_sf"/>
</dbReference>
<dbReference type="Gene3D" id="3.30.70.100">
    <property type="match status" value="1"/>
</dbReference>
<evidence type="ECO:0000256" key="13">
    <source>
        <dbReference type="SAM" id="MobiDB-lite"/>
    </source>
</evidence>
<dbReference type="SFLD" id="SFLDG00002">
    <property type="entry name" value="C1.7:_P-type_atpase_like"/>
    <property type="match status" value="1"/>
</dbReference>
<dbReference type="InterPro" id="IPR018303">
    <property type="entry name" value="ATPase_P-typ_P_site"/>
</dbReference>
<dbReference type="InterPro" id="IPR044492">
    <property type="entry name" value="P_typ_ATPase_HD_dom"/>
</dbReference>
<dbReference type="SUPFAM" id="SSF81653">
    <property type="entry name" value="Calcium ATPase, transduction domain A"/>
    <property type="match status" value="1"/>
</dbReference>
<comment type="subcellular location">
    <subcellularLocation>
        <location evidence="1">Cell membrane</location>
        <topology evidence="1">Multi-pass membrane protein</topology>
    </subcellularLocation>
</comment>
<dbReference type="NCBIfam" id="TIGR01494">
    <property type="entry name" value="ATPase_P-type"/>
    <property type="match status" value="1"/>
</dbReference>
<comment type="caution">
    <text evidence="15">The sequence shown here is derived from an EMBL/GenBank/DDBJ whole genome shotgun (WGS) entry which is preliminary data.</text>
</comment>
<dbReference type="GO" id="GO:0043682">
    <property type="term" value="F:P-type divalent copper transporter activity"/>
    <property type="evidence" value="ECO:0007669"/>
    <property type="project" value="TreeGrafter"/>
</dbReference>
<dbReference type="SUPFAM" id="SSF81665">
    <property type="entry name" value="Calcium ATPase, transmembrane domain M"/>
    <property type="match status" value="1"/>
</dbReference>
<dbReference type="CDD" id="cd02094">
    <property type="entry name" value="P-type_ATPase_Cu-like"/>
    <property type="match status" value="1"/>
</dbReference>
<keyword evidence="4 12" id="KW-0479">Metal-binding</keyword>
<dbReference type="PRINTS" id="PR00119">
    <property type="entry name" value="CATATPASE"/>
</dbReference>
<feature type="transmembrane region" description="Helical" evidence="12">
    <location>
        <begin position="714"/>
        <end position="731"/>
    </location>
</feature>
<dbReference type="FunFam" id="3.30.70.100:FF:000005">
    <property type="entry name" value="Copper-exporting P-type ATPase A"/>
    <property type="match status" value="1"/>
</dbReference>
<dbReference type="SFLD" id="SFLDS00003">
    <property type="entry name" value="Haloacid_Dehalogenase"/>
    <property type="match status" value="1"/>
</dbReference>
<keyword evidence="9 12" id="KW-0472">Membrane</keyword>
<dbReference type="CDD" id="cd00371">
    <property type="entry name" value="HMA"/>
    <property type="match status" value="1"/>
</dbReference>
<reference evidence="15 16" key="1">
    <citation type="submission" date="2018-11" db="EMBL/GenBank/DDBJ databases">
        <title>Sequencing the genomes of 1000 actinobacteria strains.</title>
        <authorList>
            <person name="Klenk H.-P."/>
        </authorList>
    </citation>
    <scope>NUCLEOTIDE SEQUENCE [LARGE SCALE GENOMIC DNA]</scope>
    <source>
        <strain evidence="15 16">DSM 14012</strain>
    </source>
</reference>
<dbReference type="InterPro" id="IPR008250">
    <property type="entry name" value="ATPase_P-typ_transduc_dom_A_sf"/>
</dbReference>
<dbReference type="Pfam" id="PF00702">
    <property type="entry name" value="Hydrolase"/>
    <property type="match status" value="1"/>
</dbReference>
<dbReference type="SUPFAM" id="SSF56784">
    <property type="entry name" value="HAD-like"/>
    <property type="match status" value="1"/>
</dbReference>
<dbReference type="SFLD" id="SFLDF00027">
    <property type="entry name" value="p-type_atpase"/>
    <property type="match status" value="1"/>
</dbReference>
<feature type="compositionally biased region" description="Basic and acidic residues" evidence="13">
    <location>
        <begin position="74"/>
        <end position="86"/>
    </location>
</feature>
<dbReference type="AlphaFoldDB" id="A0A3N2C3Y8"/>
<evidence type="ECO:0000256" key="1">
    <source>
        <dbReference type="ARBA" id="ARBA00004651"/>
    </source>
</evidence>
<feature type="transmembrane region" description="Helical" evidence="12">
    <location>
        <begin position="130"/>
        <end position="147"/>
    </location>
</feature>
<name>A0A3N2C3Y8_9MICO</name>
<dbReference type="EMBL" id="RKHL01000001">
    <property type="protein sequence ID" value="ROR82225.1"/>
    <property type="molecule type" value="Genomic_DNA"/>
</dbReference>
<dbReference type="Pfam" id="PF00122">
    <property type="entry name" value="E1-E2_ATPase"/>
    <property type="match status" value="1"/>
</dbReference>
<evidence type="ECO:0000313" key="16">
    <source>
        <dbReference type="Proteomes" id="UP000266915"/>
    </source>
</evidence>
<dbReference type="PROSITE" id="PS00154">
    <property type="entry name" value="ATPASE_E1_E2"/>
    <property type="match status" value="1"/>
</dbReference>
<feature type="transmembrane region" description="Helical" evidence="12">
    <location>
        <begin position="374"/>
        <end position="396"/>
    </location>
</feature>
<dbReference type="InterPro" id="IPR027256">
    <property type="entry name" value="P-typ_ATPase_IB"/>
</dbReference>
<dbReference type="InterPro" id="IPR023214">
    <property type="entry name" value="HAD_sf"/>
</dbReference>
<dbReference type="InterPro" id="IPR036412">
    <property type="entry name" value="HAD-like_sf"/>
</dbReference>
<dbReference type="FunFam" id="2.70.150.10:FF:000002">
    <property type="entry name" value="Copper-transporting ATPase 1, putative"/>
    <property type="match status" value="1"/>
</dbReference>
<evidence type="ECO:0000256" key="11">
    <source>
        <dbReference type="ARBA" id="ARBA00074171"/>
    </source>
</evidence>
<keyword evidence="5 12" id="KW-0547">Nucleotide-binding</keyword>
<dbReference type="PANTHER" id="PTHR43520">
    <property type="entry name" value="ATP7, ISOFORM B"/>
    <property type="match status" value="1"/>
</dbReference>
<dbReference type="PROSITE" id="PS50846">
    <property type="entry name" value="HMA_2"/>
    <property type="match status" value="1"/>
</dbReference>
<evidence type="ECO:0000256" key="3">
    <source>
        <dbReference type="ARBA" id="ARBA00022692"/>
    </source>
</evidence>
<keyword evidence="3 12" id="KW-0812">Transmembrane</keyword>
<dbReference type="PANTHER" id="PTHR43520:SF8">
    <property type="entry name" value="P-TYPE CU(+) TRANSPORTER"/>
    <property type="match status" value="1"/>
</dbReference>
<dbReference type="GO" id="GO:0016887">
    <property type="term" value="F:ATP hydrolysis activity"/>
    <property type="evidence" value="ECO:0007669"/>
    <property type="project" value="InterPro"/>
</dbReference>
<gene>
    <name evidence="15" type="ORF">EDD42_2313</name>
</gene>
<evidence type="ECO:0000313" key="15">
    <source>
        <dbReference type="EMBL" id="ROR82225.1"/>
    </source>
</evidence>
<dbReference type="PROSITE" id="PS01229">
    <property type="entry name" value="COF_2"/>
    <property type="match status" value="1"/>
</dbReference>
<keyword evidence="7" id="KW-1278">Translocase</keyword>
<dbReference type="RefSeq" id="WP_085513103.1">
    <property type="nucleotide sequence ID" value="NZ_FXAP01000005.1"/>
</dbReference>
<feature type="region of interest" description="Disordered" evidence="13">
    <location>
        <begin position="73"/>
        <end position="97"/>
    </location>
</feature>
<keyword evidence="6 12" id="KW-0067">ATP-binding</keyword>
<keyword evidence="8 12" id="KW-1133">Transmembrane helix</keyword>
<evidence type="ECO:0000256" key="12">
    <source>
        <dbReference type="RuleBase" id="RU362081"/>
    </source>
</evidence>
<evidence type="ECO:0000256" key="5">
    <source>
        <dbReference type="ARBA" id="ARBA00022741"/>
    </source>
</evidence>
<feature type="transmembrane region" description="Helical" evidence="12">
    <location>
        <begin position="167"/>
        <end position="188"/>
    </location>
</feature>